<name>A0A368JXT6_9HYPH</name>
<dbReference type="PANTHER" id="PTHR42901:SF1">
    <property type="entry name" value="ALCOHOL DEHYDROGENASE"/>
    <property type="match status" value="1"/>
</dbReference>
<reference evidence="4 5" key="1">
    <citation type="submission" date="2018-07" db="EMBL/GenBank/DDBJ databases">
        <title>The draft genome of Phyllobacterium salinisoli.</title>
        <authorList>
            <person name="Liu L."/>
            <person name="Li L."/>
            <person name="Zhang X."/>
            <person name="Liang L."/>
        </authorList>
    </citation>
    <scope>NUCLEOTIDE SEQUENCE [LARGE SCALE GENOMIC DNA]</scope>
    <source>
        <strain evidence="4 5">LLAN61</strain>
    </source>
</reference>
<dbReference type="PRINTS" id="PR00081">
    <property type="entry name" value="GDHRDH"/>
</dbReference>
<keyword evidence="2" id="KW-0560">Oxidoreductase</keyword>
<dbReference type="EMBL" id="QOZG01000016">
    <property type="protein sequence ID" value="RCS21704.1"/>
    <property type="molecule type" value="Genomic_DNA"/>
</dbReference>
<dbReference type="PANTHER" id="PTHR42901">
    <property type="entry name" value="ALCOHOL DEHYDROGENASE"/>
    <property type="match status" value="1"/>
</dbReference>
<accession>A0A368JXT6</accession>
<dbReference type="InterPro" id="IPR002347">
    <property type="entry name" value="SDR_fam"/>
</dbReference>
<evidence type="ECO:0000256" key="3">
    <source>
        <dbReference type="RuleBase" id="RU000363"/>
    </source>
</evidence>
<dbReference type="Proteomes" id="UP000253420">
    <property type="component" value="Unassembled WGS sequence"/>
</dbReference>
<gene>
    <name evidence="4" type="ORF">DUT91_22230</name>
</gene>
<dbReference type="Gene3D" id="3.40.50.720">
    <property type="entry name" value="NAD(P)-binding Rossmann-like Domain"/>
    <property type="match status" value="1"/>
</dbReference>
<dbReference type="PIRSF" id="PIRSF000126">
    <property type="entry name" value="11-beta-HSD1"/>
    <property type="match status" value="1"/>
</dbReference>
<dbReference type="PRINTS" id="PR00080">
    <property type="entry name" value="SDRFAMILY"/>
</dbReference>
<dbReference type="OrthoDB" id="9810734at2"/>
<dbReference type="InterPro" id="IPR036291">
    <property type="entry name" value="NAD(P)-bd_dom_sf"/>
</dbReference>
<dbReference type="RefSeq" id="WP_114442660.1">
    <property type="nucleotide sequence ID" value="NZ_QOZG01000016.1"/>
</dbReference>
<protein>
    <submittedName>
        <fullName evidence="4">SDR family NAD(P)-dependent oxidoreductase</fullName>
    </submittedName>
</protein>
<comment type="caution">
    <text evidence="4">The sequence shown here is derived from an EMBL/GenBank/DDBJ whole genome shotgun (WGS) entry which is preliminary data.</text>
</comment>
<organism evidence="4 5">
    <name type="scientific">Phyllobacterium salinisoli</name>
    <dbReference type="NCBI Taxonomy" id="1899321"/>
    <lineage>
        <taxon>Bacteria</taxon>
        <taxon>Pseudomonadati</taxon>
        <taxon>Pseudomonadota</taxon>
        <taxon>Alphaproteobacteria</taxon>
        <taxon>Hyphomicrobiales</taxon>
        <taxon>Phyllobacteriaceae</taxon>
        <taxon>Phyllobacterium</taxon>
    </lineage>
</organism>
<evidence type="ECO:0000313" key="4">
    <source>
        <dbReference type="EMBL" id="RCS21704.1"/>
    </source>
</evidence>
<comment type="similarity">
    <text evidence="1 3">Belongs to the short-chain dehydrogenases/reductases (SDR) family.</text>
</comment>
<dbReference type="GO" id="GO:0016491">
    <property type="term" value="F:oxidoreductase activity"/>
    <property type="evidence" value="ECO:0007669"/>
    <property type="project" value="UniProtKB-KW"/>
</dbReference>
<sequence>MTKSIAIVTGASSGIGSVYADRLAARGYDLIMVARDLERLRNAANHLTESYAVAITPLPLDLSKHSDLDILLKRIREDENIELLVNSAGIGPSGNVLDASEDTLGRMVHLNVDVLHALTVAAAKTFAAKGAGAIINIASVVALMPERFNGSYAAGKAFVLSLTQALDVELRPKGVRIQAVLPGFTKTEIFERAGFDSSVIPTAMMMDAGQMVDAALSGFDAGELVTIPSLGNEGLWKALDDARHDLGPHLSLDRPAARYLGSPDASFCRRDSSSTETMPH</sequence>
<keyword evidence="5" id="KW-1185">Reference proteome</keyword>
<dbReference type="AlphaFoldDB" id="A0A368JXT6"/>
<evidence type="ECO:0000256" key="1">
    <source>
        <dbReference type="ARBA" id="ARBA00006484"/>
    </source>
</evidence>
<evidence type="ECO:0000313" key="5">
    <source>
        <dbReference type="Proteomes" id="UP000253420"/>
    </source>
</evidence>
<dbReference type="Pfam" id="PF00106">
    <property type="entry name" value="adh_short"/>
    <property type="match status" value="1"/>
</dbReference>
<dbReference type="SUPFAM" id="SSF51735">
    <property type="entry name" value="NAD(P)-binding Rossmann-fold domains"/>
    <property type="match status" value="1"/>
</dbReference>
<dbReference type="CDD" id="cd05233">
    <property type="entry name" value="SDR_c"/>
    <property type="match status" value="1"/>
</dbReference>
<evidence type="ECO:0000256" key="2">
    <source>
        <dbReference type="ARBA" id="ARBA00023002"/>
    </source>
</evidence>
<proteinExistence type="inferred from homology"/>